<keyword evidence="3" id="KW-1185">Reference proteome</keyword>
<dbReference type="GO" id="GO:0004497">
    <property type="term" value="F:monooxygenase activity"/>
    <property type="evidence" value="ECO:0007669"/>
    <property type="project" value="UniProtKB-KW"/>
</dbReference>
<sequence length="113" mass="13275">MDFLKKGRLMVLEVAVLTVKAGAQIEFENAFQRASTILVDMPGYISCELQRCIETKNQYVLLVRWQTLEDHTLGFRRSPEYQTWRALLHHFYEPFPTVEHYETVLSHGKFPQS</sequence>
<gene>
    <name evidence="2" type="ORF">NC992_04865</name>
</gene>
<dbReference type="InterPro" id="IPR011008">
    <property type="entry name" value="Dimeric_a/b-barrel"/>
</dbReference>
<feature type="domain" description="ABM" evidence="1">
    <location>
        <begin position="11"/>
        <end position="100"/>
    </location>
</feature>
<accession>A0ABV0K0D7</accession>
<dbReference type="InterPro" id="IPR007138">
    <property type="entry name" value="ABM_dom"/>
</dbReference>
<comment type="caution">
    <text evidence="2">The sequence shown here is derived from an EMBL/GenBank/DDBJ whole genome shotgun (WGS) entry which is preliminary data.</text>
</comment>
<dbReference type="Gene3D" id="3.30.70.100">
    <property type="match status" value="1"/>
</dbReference>
<dbReference type="EMBL" id="JAMPKX010000002">
    <property type="protein sequence ID" value="MEP0946193.1"/>
    <property type="molecule type" value="Genomic_DNA"/>
</dbReference>
<name>A0ABV0K0D7_9CYAN</name>
<dbReference type="PANTHER" id="PTHR34474">
    <property type="entry name" value="SIGNAL TRANSDUCTION PROTEIN TRAP"/>
    <property type="match status" value="1"/>
</dbReference>
<organism evidence="2 3">
    <name type="scientific">Leptolyngbya subtilissima DQ-A4</name>
    <dbReference type="NCBI Taxonomy" id="2933933"/>
    <lineage>
        <taxon>Bacteria</taxon>
        <taxon>Bacillati</taxon>
        <taxon>Cyanobacteriota</taxon>
        <taxon>Cyanophyceae</taxon>
        <taxon>Leptolyngbyales</taxon>
        <taxon>Leptolyngbyaceae</taxon>
        <taxon>Leptolyngbya group</taxon>
        <taxon>Leptolyngbya</taxon>
    </lineage>
</organism>
<dbReference type="Proteomes" id="UP001482513">
    <property type="component" value="Unassembled WGS sequence"/>
</dbReference>
<keyword evidence="2" id="KW-0503">Monooxygenase</keyword>
<evidence type="ECO:0000259" key="1">
    <source>
        <dbReference type="PROSITE" id="PS51725"/>
    </source>
</evidence>
<proteinExistence type="predicted"/>
<dbReference type="PROSITE" id="PS51725">
    <property type="entry name" value="ABM"/>
    <property type="match status" value="1"/>
</dbReference>
<protein>
    <submittedName>
        <fullName evidence="2">Antibiotic biosynthesis monooxygenase</fullName>
    </submittedName>
</protein>
<dbReference type="PANTHER" id="PTHR34474:SF2">
    <property type="entry name" value="SIGNAL TRANSDUCTION PROTEIN TRAP"/>
    <property type="match status" value="1"/>
</dbReference>
<dbReference type="InterPro" id="IPR050404">
    <property type="entry name" value="Heme-degrading_MO"/>
</dbReference>
<dbReference type="Pfam" id="PF03992">
    <property type="entry name" value="ABM"/>
    <property type="match status" value="1"/>
</dbReference>
<keyword evidence="2" id="KW-0560">Oxidoreductase</keyword>
<dbReference type="RefSeq" id="WP_431191129.1">
    <property type="nucleotide sequence ID" value="NZ_JAMPKX010000002.1"/>
</dbReference>
<evidence type="ECO:0000313" key="2">
    <source>
        <dbReference type="EMBL" id="MEP0946193.1"/>
    </source>
</evidence>
<reference evidence="2 3" key="1">
    <citation type="submission" date="2022-04" db="EMBL/GenBank/DDBJ databases">
        <title>Positive selection, recombination, and allopatry shape intraspecific diversity of widespread and dominant cyanobacteria.</title>
        <authorList>
            <person name="Wei J."/>
            <person name="Shu W."/>
            <person name="Hu C."/>
        </authorList>
    </citation>
    <scope>NUCLEOTIDE SEQUENCE [LARGE SCALE GENOMIC DNA]</scope>
    <source>
        <strain evidence="2 3">DQ-A4</strain>
    </source>
</reference>
<dbReference type="SUPFAM" id="SSF54909">
    <property type="entry name" value="Dimeric alpha+beta barrel"/>
    <property type="match status" value="1"/>
</dbReference>
<evidence type="ECO:0000313" key="3">
    <source>
        <dbReference type="Proteomes" id="UP001482513"/>
    </source>
</evidence>